<evidence type="ECO:0000313" key="14">
    <source>
        <dbReference type="Proteomes" id="UP001217089"/>
    </source>
</evidence>
<accession>A0ABQ9FUG0</accession>
<feature type="transmembrane region" description="Helical" evidence="11">
    <location>
        <begin position="58"/>
        <end position="80"/>
    </location>
</feature>
<comment type="similarity">
    <text evidence="10">Belongs to the adenylyl cyclase class-4/guanylyl cyclase family.</text>
</comment>
<dbReference type="PROSITE" id="PS00452">
    <property type="entry name" value="GUANYLATE_CYCLASE_1"/>
    <property type="match status" value="1"/>
</dbReference>
<keyword evidence="8 10" id="KW-0456">Lyase</keyword>
<dbReference type="SMART" id="SM00044">
    <property type="entry name" value="CYCc"/>
    <property type="match status" value="1"/>
</dbReference>
<dbReference type="InterPro" id="IPR011645">
    <property type="entry name" value="HNOB_dom_associated"/>
</dbReference>
<evidence type="ECO:0000313" key="13">
    <source>
        <dbReference type="EMBL" id="KAJ8319766.1"/>
    </source>
</evidence>
<evidence type="ECO:0000256" key="2">
    <source>
        <dbReference type="ARBA" id="ARBA00012202"/>
    </source>
</evidence>
<feature type="non-terminal residue" evidence="13">
    <location>
        <position position="272"/>
    </location>
</feature>
<evidence type="ECO:0000256" key="6">
    <source>
        <dbReference type="ARBA" id="ARBA00022989"/>
    </source>
</evidence>
<dbReference type="Pfam" id="PF00211">
    <property type="entry name" value="Guanylate_cyc"/>
    <property type="match status" value="1"/>
</dbReference>
<keyword evidence="14" id="KW-1185">Reference proteome</keyword>
<dbReference type="EC" id="4.6.1.2" evidence="2"/>
<evidence type="ECO:0000256" key="5">
    <source>
        <dbReference type="ARBA" id="ARBA00022741"/>
    </source>
</evidence>
<evidence type="ECO:0000256" key="10">
    <source>
        <dbReference type="RuleBase" id="RU000405"/>
    </source>
</evidence>
<protein>
    <recommendedName>
        <fullName evidence="2">guanylate cyclase</fullName>
        <ecNumber evidence="2">4.6.1.2</ecNumber>
    </recommendedName>
</protein>
<evidence type="ECO:0000256" key="11">
    <source>
        <dbReference type="SAM" id="Phobius"/>
    </source>
</evidence>
<proteinExistence type="inferred from homology"/>
<dbReference type="InterPro" id="IPR050401">
    <property type="entry name" value="Cyclic_nucleotide_synthase"/>
</dbReference>
<name>A0ABQ9FUG0_TEGGR</name>
<keyword evidence="5" id="KW-0547">Nucleotide-binding</keyword>
<evidence type="ECO:0000259" key="12">
    <source>
        <dbReference type="PROSITE" id="PS50125"/>
    </source>
</evidence>
<feature type="domain" description="Guanylate cyclase" evidence="12">
    <location>
        <begin position="138"/>
        <end position="268"/>
    </location>
</feature>
<evidence type="ECO:0000256" key="3">
    <source>
        <dbReference type="ARBA" id="ARBA00022692"/>
    </source>
</evidence>
<evidence type="ECO:0000256" key="1">
    <source>
        <dbReference type="ARBA" id="ARBA00004479"/>
    </source>
</evidence>
<keyword evidence="9" id="KW-0141">cGMP biosynthesis</keyword>
<keyword evidence="3 11" id="KW-0812">Transmembrane</keyword>
<dbReference type="Pfam" id="PF07701">
    <property type="entry name" value="HNOBA"/>
    <property type="match status" value="1"/>
</dbReference>
<reference evidence="13 14" key="1">
    <citation type="submission" date="2022-12" db="EMBL/GenBank/DDBJ databases">
        <title>Chromosome-level genome of Tegillarca granosa.</title>
        <authorList>
            <person name="Kim J."/>
        </authorList>
    </citation>
    <scope>NUCLEOTIDE SEQUENCE [LARGE SCALE GENOMIC DNA]</scope>
    <source>
        <strain evidence="13">Teg-2019</strain>
        <tissue evidence="13">Adductor muscle</tissue>
    </source>
</reference>
<evidence type="ECO:0000256" key="4">
    <source>
        <dbReference type="ARBA" id="ARBA00022729"/>
    </source>
</evidence>
<dbReference type="Gene3D" id="3.30.70.1230">
    <property type="entry name" value="Nucleotide cyclase"/>
    <property type="match status" value="1"/>
</dbReference>
<evidence type="ECO:0000256" key="9">
    <source>
        <dbReference type="ARBA" id="ARBA00023293"/>
    </source>
</evidence>
<dbReference type="InterPro" id="IPR018297">
    <property type="entry name" value="A/G_cyclase_CS"/>
</dbReference>
<dbReference type="PANTHER" id="PTHR11920:SF335">
    <property type="entry name" value="GUANYLATE CYCLASE"/>
    <property type="match status" value="1"/>
</dbReference>
<keyword evidence="6 11" id="KW-1133">Transmembrane helix</keyword>
<dbReference type="PANTHER" id="PTHR11920">
    <property type="entry name" value="GUANYLYL CYCLASE"/>
    <property type="match status" value="1"/>
</dbReference>
<dbReference type="Proteomes" id="UP001217089">
    <property type="component" value="Unassembled WGS sequence"/>
</dbReference>
<sequence>MRLEIISNNLTTASVISGVIWFDNMTTYINILKGIQDTMGKDIVVILESEILRMQESLIISVVVMVGTLVLMATVIALVYKVTQKLQTFAVSLQEKTLALEKERKRSENILHQMLPVSVAKRLMKEETVIPESFSSVTIYFSDICGFTDICSRITSIQVVEMLNLLYRTLDDLLEKYDVYKVETIGDAYMVASGLPQRNGNRHIAEISFLAIDVVDTISHLAIPHLADETFQVRIGINTGPVVAGVVGTKMPRFCLFGDTVNVASRMESSGM</sequence>
<evidence type="ECO:0000256" key="8">
    <source>
        <dbReference type="ARBA" id="ARBA00023239"/>
    </source>
</evidence>
<comment type="caution">
    <text evidence="13">The sequence shown here is derived from an EMBL/GenBank/DDBJ whole genome shotgun (WGS) entry which is preliminary data.</text>
</comment>
<comment type="subcellular location">
    <subcellularLocation>
        <location evidence="1">Membrane</location>
        <topology evidence="1">Single-pass type I membrane protein</topology>
    </subcellularLocation>
</comment>
<evidence type="ECO:0000256" key="7">
    <source>
        <dbReference type="ARBA" id="ARBA00023136"/>
    </source>
</evidence>
<dbReference type="PROSITE" id="PS50125">
    <property type="entry name" value="GUANYLATE_CYCLASE_2"/>
    <property type="match status" value="1"/>
</dbReference>
<dbReference type="SUPFAM" id="SSF55073">
    <property type="entry name" value="Nucleotide cyclase"/>
    <property type="match status" value="1"/>
</dbReference>
<keyword evidence="7 11" id="KW-0472">Membrane</keyword>
<dbReference type="InterPro" id="IPR029787">
    <property type="entry name" value="Nucleotide_cyclase"/>
</dbReference>
<organism evidence="13 14">
    <name type="scientific">Tegillarca granosa</name>
    <name type="common">Malaysian cockle</name>
    <name type="synonym">Anadara granosa</name>
    <dbReference type="NCBI Taxonomy" id="220873"/>
    <lineage>
        <taxon>Eukaryota</taxon>
        <taxon>Metazoa</taxon>
        <taxon>Spiralia</taxon>
        <taxon>Lophotrochozoa</taxon>
        <taxon>Mollusca</taxon>
        <taxon>Bivalvia</taxon>
        <taxon>Autobranchia</taxon>
        <taxon>Pteriomorphia</taxon>
        <taxon>Arcoida</taxon>
        <taxon>Arcoidea</taxon>
        <taxon>Arcidae</taxon>
        <taxon>Tegillarca</taxon>
    </lineage>
</organism>
<dbReference type="Gene3D" id="6.10.250.780">
    <property type="match status" value="1"/>
</dbReference>
<keyword evidence="4" id="KW-0732">Signal</keyword>
<dbReference type="InterPro" id="IPR001054">
    <property type="entry name" value="A/G_cyclase"/>
</dbReference>
<gene>
    <name evidence="13" type="ORF">KUTeg_001353</name>
</gene>
<dbReference type="EMBL" id="JARBDR010000141">
    <property type="protein sequence ID" value="KAJ8319766.1"/>
    <property type="molecule type" value="Genomic_DNA"/>
</dbReference>
<dbReference type="CDD" id="cd07302">
    <property type="entry name" value="CHD"/>
    <property type="match status" value="1"/>
</dbReference>